<dbReference type="Proteomes" id="UP000249890">
    <property type="component" value="Chromosome"/>
</dbReference>
<proteinExistence type="predicted"/>
<feature type="transmembrane region" description="Helical" evidence="1">
    <location>
        <begin position="30"/>
        <end position="47"/>
    </location>
</feature>
<evidence type="ECO:0000259" key="2">
    <source>
        <dbReference type="Pfam" id="PF09851"/>
    </source>
</evidence>
<dbReference type="InterPro" id="IPR018649">
    <property type="entry name" value="SHOCT"/>
</dbReference>
<protein>
    <recommendedName>
        <fullName evidence="2">SHOCT domain-containing protein</fullName>
    </recommendedName>
</protein>
<feature type="transmembrane region" description="Helical" evidence="1">
    <location>
        <begin position="7"/>
        <end position="24"/>
    </location>
</feature>
<dbReference type="AlphaFoldDB" id="A0A2Z2KL94"/>
<name>A0A2Z2KL94_9BACL</name>
<evidence type="ECO:0000313" key="4">
    <source>
        <dbReference type="Proteomes" id="UP000249890"/>
    </source>
</evidence>
<gene>
    <name evidence="3" type="ORF">B9T62_14140</name>
</gene>
<dbReference type="Pfam" id="PF09851">
    <property type="entry name" value="SHOCT"/>
    <property type="match status" value="1"/>
</dbReference>
<keyword evidence="1" id="KW-0812">Transmembrane</keyword>
<keyword evidence="1" id="KW-0472">Membrane</keyword>
<dbReference type="RefSeq" id="WP_087915819.1">
    <property type="nucleotide sequence ID" value="NZ_CP021780.1"/>
</dbReference>
<keyword evidence="1" id="KW-1133">Transmembrane helix</keyword>
<dbReference type="EMBL" id="CP021780">
    <property type="protein sequence ID" value="ASA21812.1"/>
    <property type="molecule type" value="Genomic_DNA"/>
</dbReference>
<reference evidence="3 4" key="1">
    <citation type="submission" date="2017-06" db="EMBL/GenBank/DDBJ databases">
        <title>Complete genome sequence of Paenibacillus donghaensis KCTC 13049T isolated from East Sea sediment, South Korea.</title>
        <authorList>
            <person name="Jung B.K."/>
            <person name="Hong S.-J."/>
            <person name="Shin J.-H."/>
        </authorList>
    </citation>
    <scope>NUCLEOTIDE SEQUENCE [LARGE SCALE GENOMIC DNA]</scope>
    <source>
        <strain evidence="3 4">KCTC 13049</strain>
    </source>
</reference>
<evidence type="ECO:0000256" key="1">
    <source>
        <dbReference type="SAM" id="Phobius"/>
    </source>
</evidence>
<organism evidence="3 4">
    <name type="scientific">Paenibacillus donghaensis</name>
    <dbReference type="NCBI Taxonomy" id="414771"/>
    <lineage>
        <taxon>Bacteria</taxon>
        <taxon>Bacillati</taxon>
        <taxon>Bacillota</taxon>
        <taxon>Bacilli</taxon>
        <taxon>Bacillales</taxon>
        <taxon>Paenibacillaceae</taxon>
        <taxon>Paenibacillus</taxon>
    </lineage>
</organism>
<feature type="domain" description="SHOCT" evidence="2">
    <location>
        <begin position="76"/>
        <end position="101"/>
    </location>
</feature>
<accession>A0A2Z2KL94</accession>
<sequence>MNEKYKYFLYGVLSAMLCLFFTLILGKESWIPLVTIPFTIYYFSKYFKKERKDKKDREKLLEKQDSHVYAHKMAKELSILESLFRNNIITQEEFDTKKTELQLKYGDQINEYLSV</sequence>
<evidence type="ECO:0000313" key="3">
    <source>
        <dbReference type="EMBL" id="ASA21812.1"/>
    </source>
</evidence>
<keyword evidence="4" id="KW-1185">Reference proteome</keyword>
<dbReference type="KEGG" id="pdh:B9T62_14140"/>
<dbReference type="OrthoDB" id="10013631at2"/>